<feature type="transmembrane region" description="Helical" evidence="1">
    <location>
        <begin position="43"/>
        <end position="66"/>
    </location>
</feature>
<dbReference type="Proteomes" id="UP000176902">
    <property type="component" value="Unassembled WGS sequence"/>
</dbReference>
<name>A0A1F5JU70_9BACT</name>
<feature type="transmembrane region" description="Helical" evidence="1">
    <location>
        <begin position="179"/>
        <end position="198"/>
    </location>
</feature>
<dbReference type="EMBL" id="MFCV01000032">
    <property type="protein sequence ID" value="OGE32157.1"/>
    <property type="molecule type" value="Genomic_DNA"/>
</dbReference>
<gene>
    <name evidence="2" type="ORF">A3C59_00325</name>
</gene>
<dbReference type="InterPro" id="IPR052776">
    <property type="entry name" value="Chloro_ReproSupport/MetalTrans"/>
</dbReference>
<protein>
    <recommendedName>
        <fullName evidence="4">Urease accessory protein UreH</fullName>
    </recommendedName>
</protein>
<feature type="transmembrane region" description="Helical" evidence="1">
    <location>
        <begin position="109"/>
        <end position="131"/>
    </location>
</feature>
<dbReference type="STRING" id="1797768.A3C59_00325"/>
<proteinExistence type="predicted"/>
<dbReference type="PANTHER" id="PTHR33876">
    <property type="entry name" value="UNNAMED PRODUCT"/>
    <property type="match status" value="1"/>
</dbReference>
<sequence length="200" mass="21580">MPPLLFTLFLGLLLGIKHAFEADHVLAVSTIASGQKNPFKAAVVGAFWGIGHTTTLFIIGIMVLLLRISIPESLGLLLEGLAGVMLIILGIRVFKNKSSVNYHKHTTPFLIGLIHGLAGSGVLMILVLSTITELITGLYYILLFGIGSIIGMSLMSFLIGIPFSYSSSRFPKIETNLRLISGSLSIIFGLVIIYQIILDL</sequence>
<evidence type="ECO:0000313" key="2">
    <source>
        <dbReference type="EMBL" id="OGE32157.1"/>
    </source>
</evidence>
<evidence type="ECO:0000256" key="1">
    <source>
        <dbReference type="SAM" id="Phobius"/>
    </source>
</evidence>
<comment type="caution">
    <text evidence="2">The sequence shown here is derived from an EMBL/GenBank/DDBJ whole genome shotgun (WGS) entry which is preliminary data.</text>
</comment>
<feature type="transmembrane region" description="Helical" evidence="1">
    <location>
        <begin position="138"/>
        <end position="159"/>
    </location>
</feature>
<keyword evidence="1" id="KW-0472">Membrane</keyword>
<organism evidence="2 3">
    <name type="scientific">Candidatus Daviesbacteria bacterium RIFCSPHIGHO2_02_FULL_36_13</name>
    <dbReference type="NCBI Taxonomy" id="1797768"/>
    <lineage>
        <taxon>Bacteria</taxon>
        <taxon>Candidatus Daviesiibacteriota</taxon>
    </lineage>
</organism>
<evidence type="ECO:0008006" key="4">
    <source>
        <dbReference type="Google" id="ProtNLM"/>
    </source>
</evidence>
<feature type="transmembrane region" description="Helical" evidence="1">
    <location>
        <begin position="73"/>
        <end position="94"/>
    </location>
</feature>
<evidence type="ECO:0000313" key="3">
    <source>
        <dbReference type="Proteomes" id="UP000176902"/>
    </source>
</evidence>
<dbReference type="PANTHER" id="PTHR33876:SF4">
    <property type="entry name" value="CHLOROPLAST PROTEIN FOR GROWTH AND FERTILITY 2"/>
    <property type="match status" value="1"/>
</dbReference>
<dbReference type="AlphaFoldDB" id="A0A1F5JU70"/>
<accession>A0A1F5JU70</accession>
<keyword evidence="1" id="KW-0812">Transmembrane</keyword>
<reference evidence="2 3" key="1">
    <citation type="journal article" date="2016" name="Nat. Commun.">
        <title>Thousands of microbial genomes shed light on interconnected biogeochemical processes in an aquifer system.</title>
        <authorList>
            <person name="Anantharaman K."/>
            <person name="Brown C.T."/>
            <person name="Hug L.A."/>
            <person name="Sharon I."/>
            <person name="Castelle C.J."/>
            <person name="Probst A.J."/>
            <person name="Thomas B.C."/>
            <person name="Singh A."/>
            <person name="Wilkins M.J."/>
            <person name="Karaoz U."/>
            <person name="Brodie E.L."/>
            <person name="Williams K.H."/>
            <person name="Hubbard S.S."/>
            <person name="Banfield J.F."/>
        </authorList>
    </citation>
    <scope>NUCLEOTIDE SEQUENCE [LARGE SCALE GENOMIC DNA]</scope>
</reference>
<keyword evidence="1" id="KW-1133">Transmembrane helix</keyword>